<proteinExistence type="predicted"/>
<keyword evidence="2" id="KW-1003">Cell membrane</keyword>
<dbReference type="Proteomes" id="UP000249547">
    <property type="component" value="Unassembled WGS sequence"/>
</dbReference>
<evidence type="ECO:0000256" key="5">
    <source>
        <dbReference type="ARBA" id="ARBA00023136"/>
    </source>
</evidence>
<organism evidence="7 8">
    <name type="scientific">Chitinophaga skermanii</name>
    <dbReference type="NCBI Taxonomy" id="331697"/>
    <lineage>
        <taxon>Bacteria</taxon>
        <taxon>Pseudomonadati</taxon>
        <taxon>Bacteroidota</taxon>
        <taxon>Chitinophagia</taxon>
        <taxon>Chitinophagales</taxon>
        <taxon>Chitinophagaceae</taxon>
        <taxon>Chitinophaga</taxon>
    </lineage>
</organism>
<comment type="subcellular location">
    <subcellularLocation>
        <location evidence="1">Cell membrane</location>
    </subcellularLocation>
</comment>
<dbReference type="GO" id="GO:0016757">
    <property type="term" value="F:glycosyltransferase activity"/>
    <property type="evidence" value="ECO:0007669"/>
    <property type="project" value="UniProtKB-KW"/>
</dbReference>
<dbReference type="RefSeq" id="WP_111595902.1">
    <property type="nucleotide sequence ID" value="NZ_QLLL01000001.1"/>
</dbReference>
<dbReference type="Gene3D" id="3.90.550.10">
    <property type="entry name" value="Spore Coat Polysaccharide Biosynthesis Protein SpsA, Chain A"/>
    <property type="match status" value="1"/>
</dbReference>
<gene>
    <name evidence="7" type="ORF">LX64_00379</name>
</gene>
<keyword evidence="4 7" id="KW-0808">Transferase</keyword>
<dbReference type="EMBL" id="QLLL01000001">
    <property type="protein sequence ID" value="RAJ10772.1"/>
    <property type="molecule type" value="Genomic_DNA"/>
</dbReference>
<dbReference type="InterPro" id="IPR029044">
    <property type="entry name" value="Nucleotide-diphossugar_trans"/>
</dbReference>
<evidence type="ECO:0000259" key="6">
    <source>
        <dbReference type="Pfam" id="PF00535"/>
    </source>
</evidence>
<evidence type="ECO:0000313" key="7">
    <source>
        <dbReference type="EMBL" id="RAJ10772.1"/>
    </source>
</evidence>
<evidence type="ECO:0000256" key="2">
    <source>
        <dbReference type="ARBA" id="ARBA00022475"/>
    </source>
</evidence>
<dbReference type="OrthoDB" id="9810303at2"/>
<name>A0A327R4A1_9BACT</name>
<dbReference type="NCBIfam" id="TIGR04283">
    <property type="entry name" value="glyco_like_mftF"/>
    <property type="match status" value="1"/>
</dbReference>
<feature type="domain" description="Glycosyltransferase 2-like" evidence="6">
    <location>
        <begin position="4"/>
        <end position="115"/>
    </location>
</feature>
<keyword evidence="3" id="KW-0328">Glycosyltransferase</keyword>
<dbReference type="SUPFAM" id="SSF53448">
    <property type="entry name" value="Nucleotide-diphospho-sugar transferases"/>
    <property type="match status" value="1"/>
</dbReference>
<accession>A0A327R4A1</accession>
<comment type="caution">
    <text evidence="7">The sequence shown here is derived from an EMBL/GenBank/DDBJ whole genome shotgun (WGS) entry which is preliminary data.</text>
</comment>
<dbReference type="InterPro" id="IPR001173">
    <property type="entry name" value="Glyco_trans_2-like"/>
</dbReference>
<evidence type="ECO:0000313" key="8">
    <source>
        <dbReference type="Proteomes" id="UP000249547"/>
    </source>
</evidence>
<keyword evidence="8" id="KW-1185">Reference proteome</keyword>
<dbReference type="AlphaFoldDB" id="A0A327R4A1"/>
<protein>
    <submittedName>
        <fullName evidence="7">RSAM/selenodomain-associated transferase 2</fullName>
    </submittedName>
</protein>
<dbReference type="PANTHER" id="PTHR43646">
    <property type="entry name" value="GLYCOSYLTRANSFERASE"/>
    <property type="match status" value="1"/>
</dbReference>
<keyword evidence="5" id="KW-0472">Membrane</keyword>
<reference evidence="7 8" key="1">
    <citation type="submission" date="2018-06" db="EMBL/GenBank/DDBJ databases">
        <title>Genomic Encyclopedia of Archaeal and Bacterial Type Strains, Phase II (KMG-II): from individual species to whole genera.</title>
        <authorList>
            <person name="Goeker M."/>
        </authorList>
    </citation>
    <scope>NUCLEOTIDE SEQUENCE [LARGE SCALE GENOMIC DNA]</scope>
    <source>
        <strain evidence="7 8">DSM 23857</strain>
    </source>
</reference>
<sequence length="230" mass="26177">MTISIIIPTYNNAANIGLLVQDLLAERSPHICDLIVVDGGSTDQTLTIAQSMGARALQSPIKGRSAQMNYGAALAQGDIFLFLHPEIRIHPTYAREIMLAIKEQHDMGCFRFKYKTNRIFPRLGAFLSRFSALYSNAGRQTLFIKRPVFEQLNGYNGETKIMEDFELLRRGKQYFKFIVLPTAVIASTKKYDAKNYLRVQAANIIVLCLYRMGYSQEKIIAMYKRIVHVK</sequence>
<dbReference type="PANTHER" id="PTHR43646:SF2">
    <property type="entry name" value="GLYCOSYLTRANSFERASE 2-LIKE DOMAIN-CONTAINING PROTEIN"/>
    <property type="match status" value="1"/>
</dbReference>
<dbReference type="Pfam" id="PF00535">
    <property type="entry name" value="Glycos_transf_2"/>
    <property type="match status" value="1"/>
</dbReference>
<evidence type="ECO:0000256" key="4">
    <source>
        <dbReference type="ARBA" id="ARBA00022679"/>
    </source>
</evidence>
<evidence type="ECO:0000256" key="3">
    <source>
        <dbReference type="ARBA" id="ARBA00022676"/>
    </source>
</evidence>
<evidence type="ECO:0000256" key="1">
    <source>
        <dbReference type="ARBA" id="ARBA00004236"/>
    </source>
</evidence>
<dbReference type="InterPro" id="IPR026461">
    <property type="entry name" value="Trfase_2_rSAM/seldom_assoc"/>
</dbReference>
<dbReference type="GO" id="GO:0005886">
    <property type="term" value="C:plasma membrane"/>
    <property type="evidence" value="ECO:0007669"/>
    <property type="project" value="UniProtKB-SubCell"/>
</dbReference>